<proteinExistence type="predicted"/>
<organism evidence="2 3">
    <name type="scientific">Perkinsus olseni</name>
    <name type="common">Perkinsus atlanticus</name>
    <dbReference type="NCBI Taxonomy" id="32597"/>
    <lineage>
        <taxon>Eukaryota</taxon>
        <taxon>Sar</taxon>
        <taxon>Alveolata</taxon>
        <taxon>Perkinsozoa</taxon>
        <taxon>Perkinsea</taxon>
        <taxon>Perkinsida</taxon>
        <taxon>Perkinsidae</taxon>
        <taxon>Perkinsus</taxon>
    </lineage>
</organism>
<protein>
    <submittedName>
        <fullName evidence="2">Uncharacterized protein</fullName>
    </submittedName>
</protein>
<dbReference type="AlphaFoldDB" id="A0A7J6SQL6"/>
<evidence type="ECO:0000313" key="2">
    <source>
        <dbReference type="EMBL" id="KAF4735017.1"/>
    </source>
</evidence>
<feature type="non-terminal residue" evidence="2">
    <location>
        <position position="195"/>
    </location>
</feature>
<feature type="compositionally biased region" description="Polar residues" evidence="1">
    <location>
        <begin position="36"/>
        <end position="45"/>
    </location>
</feature>
<feature type="region of interest" description="Disordered" evidence="1">
    <location>
        <begin position="1"/>
        <end position="195"/>
    </location>
</feature>
<reference evidence="2 3" key="1">
    <citation type="submission" date="2020-04" db="EMBL/GenBank/DDBJ databases">
        <title>Perkinsus olseni comparative genomics.</title>
        <authorList>
            <person name="Bogema D.R."/>
        </authorList>
    </citation>
    <scope>NUCLEOTIDE SEQUENCE [LARGE SCALE GENOMIC DNA]</scope>
    <source>
        <strain evidence="2">ATCC PRA-205</strain>
    </source>
</reference>
<accession>A0A7J6SQL6</accession>
<name>A0A7J6SQL6_PEROL</name>
<dbReference type="EMBL" id="JABANM010013029">
    <property type="protein sequence ID" value="KAF4735017.1"/>
    <property type="molecule type" value="Genomic_DNA"/>
</dbReference>
<feature type="compositionally biased region" description="Basic and acidic residues" evidence="1">
    <location>
        <begin position="107"/>
        <end position="119"/>
    </location>
</feature>
<comment type="caution">
    <text evidence="2">The sequence shown here is derived from an EMBL/GenBank/DDBJ whole genome shotgun (WGS) entry which is preliminary data.</text>
</comment>
<evidence type="ECO:0000256" key="1">
    <source>
        <dbReference type="SAM" id="MobiDB-lite"/>
    </source>
</evidence>
<gene>
    <name evidence="2" type="ORF">FOZ62_013621</name>
</gene>
<dbReference type="Proteomes" id="UP000574390">
    <property type="component" value="Unassembled WGS sequence"/>
</dbReference>
<sequence length="195" mass="20321">MGKTAGKNSPKKPRREEATADTESNSPTKAEPATLDESTSHTAATGTPAVHEEASKEAVGGGDDEPDVGVSPDGQPAENAGPEDGNQAAQSKPEVDSMVKALGENEDEKKGEKKPRDEPVEQDGSEAGDHPEPSAQAVPDGPFPEVEGLLSVGDGPNALLDEGEKAGQTTQCADPRRLQTAERLVVSWERPPPNE</sequence>
<evidence type="ECO:0000313" key="3">
    <source>
        <dbReference type="Proteomes" id="UP000574390"/>
    </source>
</evidence>